<dbReference type="InterPro" id="IPR010935">
    <property type="entry name" value="SMC_hinge"/>
</dbReference>
<dbReference type="SUPFAM" id="SSF75553">
    <property type="entry name" value="Smc hinge domain"/>
    <property type="match status" value="1"/>
</dbReference>
<keyword evidence="1 6" id="KW-0963">Cytoplasm</keyword>
<evidence type="ECO:0000256" key="4">
    <source>
        <dbReference type="ARBA" id="ARBA00023054"/>
    </source>
</evidence>
<evidence type="ECO:0000313" key="8">
    <source>
        <dbReference type="EMBL" id="QBR47968.1"/>
    </source>
</evidence>
<feature type="coiled-coil region" evidence="6">
    <location>
        <begin position="992"/>
        <end position="1026"/>
    </location>
</feature>
<evidence type="ECO:0000256" key="2">
    <source>
        <dbReference type="ARBA" id="ARBA00022741"/>
    </source>
</evidence>
<feature type="coiled-coil region" evidence="6">
    <location>
        <begin position="262"/>
        <end position="359"/>
    </location>
</feature>
<dbReference type="PIRSF" id="PIRSF005719">
    <property type="entry name" value="SMC"/>
    <property type="match status" value="1"/>
</dbReference>
<dbReference type="InterPro" id="IPR036277">
    <property type="entry name" value="SMC_hinge_sf"/>
</dbReference>
<comment type="subunit">
    <text evidence="6">Homodimer.</text>
</comment>
<comment type="function">
    <text evidence="6">Required for chromosome condensation and partitioning.</text>
</comment>
<name>A0ABX5SN64_9LACO</name>
<feature type="binding site" evidence="6">
    <location>
        <begin position="32"/>
        <end position="39"/>
    </location>
    <ligand>
        <name>ATP</name>
        <dbReference type="ChEBI" id="CHEBI:30616"/>
    </ligand>
</feature>
<organism evidence="8 9">
    <name type="scientific">Leuconostoc kimchii</name>
    <dbReference type="NCBI Taxonomy" id="136609"/>
    <lineage>
        <taxon>Bacteria</taxon>
        <taxon>Bacillati</taxon>
        <taxon>Bacillota</taxon>
        <taxon>Bacilli</taxon>
        <taxon>Lactobacillales</taxon>
        <taxon>Lactobacillaceae</taxon>
        <taxon>Leuconostoc</taxon>
    </lineage>
</organism>
<protein>
    <recommendedName>
        <fullName evidence="6">Chromosome partition protein Smc</fullName>
    </recommendedName>
</protein>
<dbReference type="Gene3D" id="3.30.70.1620">
    <property type="match status" value="1"/>
</dbReference>
<dbReference type="Proteomes" id="UP000295756">
    <property type="component" value="Chromosome"/>
</dbReference>
<dbReference type="SUPFAM" id="SSF52540">
    <property type="entry name" value="P-loop containing nucleoside triphosphate hydrolases"/>
    <property type="match status" value="1"/>
</dbReference>
<dbReference type="SUPFAM" id="SSF57997">
    <property type="entry name" value="Tropomyosin"/>
    <property type="match status" value="1"/>
</dbReference>
<keyword evidence="3 6" id="KW-0067">ATP-binding</keyword>
<proteinExistence type="inferred from homology"/>
<dbReference type="HAMAP" id="MF_01894">
    <property type="entry name" value="Smc_prok"/>
    <property type="match status" value="1"/>
</dbReference>
<dbReference type="InterPro" id="IPR003395">
    <property type="entry name" value="RecF/RecN/SMC_N"/>
</dbReference>
<dbReference type="InterPro" id="IPR011890">
    <property type="entry name" value="SMC_prok"/>
</dbReference>
<comment type="similarity">
    <text evidence="6">Belongs to the SMC family.</text>
</comment>
<dbReference type="RefSeq" id="WP_013103748.1">
    <property type="nucleotide sequence ID" value="NZ_CP037939.1"/>
</dbReference>
<evidence type="ECO:0000313" key="9">
    <source>
        <dbReference type="Proteomes" id="UP000295756"/>
    </source>
</evidence>
<evidence type="ECO:0000256" key="3">
    <source>
        <dbReference type="ARBA" id="ARBA00022840"/>
    </source>
</evidence>
<accession>A0ABX5SN64</accession>
<dbReference type="Gene3D" id="3.40.50.300">
    <property type="entry name" value="P-loop containing nucleotide triphosphate hydrolases"/>
    <property type="match status" value="2"/>
</dbReference>
<gene>
    <name evidence="6 8" type="primary">smc</name>
    <name evidence="8" type="ORF">EW139_07450</name>
</gene>
<evidence type="ECO:0000256" key="5">
    <source>
        <dbReference type="ARBA" id="ARBA00023125"/>
    </source>
</evidence>
<sequence length="1184" mass="133367">MKLKSLEISGFKSFADKTVIEFMPGMTGIVGPNGSGKSNIIEAIRWVMGEQSAKDLRGTKMADIIFGGTSKRGALNRSEVSMTFDNSDHYVKSEFNEIRITRRLYRSGESVYQINGVDSRLRDIHELFMDTGLGRESFSIISQGRVEGIFNAKPEDRRGIIEEVAGVYKYKQNKERAQKELSQTSDNLARVADIIYEIKGRIQPLAEQSAQATDYLAQKERFNTLDKTRLALTHRELEIQIKTTITEVEVHDKRVNQTKVGLDKLNKLLSEKRQERVSTQLKRDQLQQDILQLTQSRERLIGAKNLSAQQIETLEQNLRQNEEQVTDWLSRFGRIKETLGQLTDDKKVLQTKEKELQQKLSVYDKTNQVALQQALQQKIEDNRHAYIQTMQTIAALHNTIKNDEKAKNLLISQTSNLTQKLVAARQELTNNQAEIPDVTLAQEQSVNITARQAEVDHAQRQLDQAAQQYQADEKKWYSALDDLNKARSQRDALTALDDYAGFYQGVRALMQKQIRQDLTGIKGVVAELMAVPNQYTQAVETVLGAALQQVVVDTTTTAKQAISYLTKKRAGRVTILPVDTIKPRHLTGIESLRKLDGFVGIAAELVEMPPEMNDIKFNLLGSTVIADNLNAATQIAREGHYRFRVVSLDGQVVNAGGSMTGGANQKSGSTILRRQTDLKALNERVGNLTAFVKNLEHALQNQREQNDDLRKTLQQSQAALSTAKNATAQIDYELSRKQDSVRQQERVVKALQFESQDITQQLEDLCQQLETNNQVLETAQLKQQEQESAAERLKQELQTISIRSQTSQDERSQVQAAHATVEAKIDSLLEQLKLLKGQRDDAQKQLDDAQESVVRFKTQLATAKNTTNNDAQVNVMTTKLETVQTQFEHETQQIKVLSENVMTLENQFAVQQEALRVNVSSQSQTAAQLARLETQLDNVQTQLLTQYDIVDITDIVAKHDLSEREQIDSQLHLLEKSLAEIGSVNVDAIAEYEEVKIRFDFLTKQRDDLNQARDTLLQTIDEMDQEVQTRFKATFDAVAARFSDVFAQMFGGGRAEIYLTDPKHLLTTGIDITAQPPGKKFQQMSLLSGGEKALTAITLLFAILHVRPVPFVVLDEAEAALDEANVDRFAKYLYHFSDDTQFIVITHRKGTMIKANLLYGVTMQEAGVSKMIAVDLDKVTESVE</sequence>
<feature type="domain" description="SMC hinge" evidence="7">
    <location>
        <begin position="519"/>
        <end position="636"/>
    </location>
</feature>
<dbReference type="SMART" id="SM00968">
    <property type="entry name" value="SMC_hinge"/>
    <property type="match status" value="1"/>
</dbReference>
<dbReference type="Gene3D" id="1.20.1060.20">
    <property type="match status" value="1"/>
</dbReference>
<evidence type="ECO:0000256" key="6">
    <source>
        <dbReference type="HAMAP-Rule" id="MF_01894"/>
    </source>
</evidence>
<comment type="subcellular location">
    <subcellularLocation>
        <location evidence="6">Cytoplasm</location>
    </subcellularLocation>
</comment>
<dbReference type="Pfam" id="PF06470">
    <property type="entry name" value="SMC_hinge"/>
    <property type="match status" value="1"/>
</dbReference>
<evidence type="ECO:0000259" key="7">
    <source>
        <dbReference type="SMART" id="SM00968"/>
    </source>
</evidence>
<keyword evidence="5 6" id="KW-0238">DNA-binding</keyword>
<dbReference type="InterPro" id="IPR024704">
    <property type="entry name" value="SMC"/>
</dbReference>
<reference evidence="8 9" key="1">
    <citation type="submission" date="2019-03" db="EMBL/GenBank/DDBJ databases">
        <title>Complete Genome Sequence of Leuconostoc kimchii strain NKJ218 Isolated from Homemade Kimchi.</title>
        <authorList>
            <person name="Jung J.Y."/>
            <person name="Jin H.M."/>
            <person name="Jung J.-W."/>
            <person name="Lee S.-Y."/>
            <person name="Ryu B.-G."/>
            <person name="Han S.-S."/>
            <person name="Kang H.K."/>
            <person name="Choi H.W."/>
            <person name="Chung E.J."/>
            <person name="Choi K.-M."/>
        </authorList>
    </citation>
    <scope>NUCLEOTIDE SEQUENCE [LARGE SCALE GENOMIC DNA]</scope>
    <source>
        <strain evidence="8 9">NKJ218</strain>
    </source>
</reference>
<dbReference type="NCBIfam" id="TIGR02168">
    <property type="entry name" value="SMC_prok_B"/>
    <property type="match status" value="1"/>
</dbReference>
<dbReference type="EMBL" id="CP037939">
    <property type="protein sequence ID" value="QBR47968.1"/>
    <property type="molecule type" value="Genomic_DNA"/>
</dbReference>
<dbReference type="CDD" id="cd03278">
    <property type="entry name" value="ABC_SMC_barmotin"/>
    <property type="match status" value="2"/>
</dbReference>
<comment type="domain">
    <text evidence="6">Contains large globular domains required for ATP hydrolysis at each terminus and a third globular domain forming a flexible hinge near the middle of the molecule. These domains are separated by coiled-coil structures.</text>
</comment>
<dbReference type="PANTHER" id="PTHR43977">
    <property type="entry name" value="STRUCTURAL MAINTENANCE OF CHROMOSOMES PROTEIN 3"/>
    <property type="match status" value="1"/>
</dbReference>
<dbReference type="Pfam" id="PF02463">
    <property type="entry name" value="SMC_N"/>
    <property type="match status" value="2"/>
</dbReference>
<keyword evidence="9" id="KW-1185">Reference proteome</keyword>
<feature type="coiled-coil region" evidence="6">
    <location>
        <begin position="692"/>
        <end position="942"/>
    </location>
</feature>
<feature type="coiled-coil region" evidence="6">
    <location>
        <begin position="448"/>
        <end position="475"/>
    </location>
</feature>
<keyword evidence="2 6" id="KW-0547">Nucleotide-binding</keyword>
<evidence type="ECO:0000256" key="1">
    <source>
        <dbReference type="ARBA" id="ARBA00022490"/>
    </source>
</evidence>
<keyword evidence="4 6" id="KW-0175">Coiled coil</keyword>
<dbReference type="InterPro" id="IPR027417">
    <property type="entry name" value="P-loop_NTPase"/>
</dbReference>
<feature type="coiled-coil region" evidence="6">
    <location>
        <begin position="167"/>
        <end position="194"/>
    </location>
</feature>